<dbReference type="PANTHER" id="PTHR45628">
    <property type="entry name" value="VOLTAGE-DEPENDENT CALCIUM CHANNEL TYPE A SUBUNIT ALPHA-1"/>
    <property type="match status" value="1"/>
</dbReference>
<evidence type="ECO:0000256" key="1">
    <source>
        <dbReference type="ARBA" id="ARBA00022448"/>
    </source>
</evidence>
<evidence type="ECO:0000313" key="7">
    <source>
        <dbReference type="Proteomes" id="UP001153148"/>
    </source>
</evidence>
<accession>A0ABN7P9F7</accession>
<dbReference type="EMBL" id="CAJPIN010022595">
    <property type="protein sequence ID" value="CAG2062825.1"/>
    <property type="molecule type" value="Genomic_DNA"/>
</dbReference>
<keyword evidence="2" id="KW-0851">Voltage-gated channel</keyword>
<evidence type="ECO:0000256" key="3">
    <source>
        <dbReference type="ARBA" id="ARBA00023065"/>
    </source>
</evidence>
<keyword evidence="1" id="KW-0813">Transport</keyword>
<gene>
    <name evidence="6" type="ORF">TPAB3V08_LOCUS9773</name>
</gene>
<evidence type="ECO:0000256" key="5">
    <source>
        <dbReference type="ARBA" id="ARBA00023303"/>
    </source>
</evidence>
<name>A0ABN7P9F7_TIMPD</name>
<feature type="non-terminal residue" evidence="6">
    <location>
        <position position="1"/>
    </location>
</feature>
<evidence type="ECO:0000313" key="6">
    <source>
        <dbReference type="EMBL" id="CAG2062825.1"/>
    </source>
</evidence>
<evidence type="ECO:0000256" key="2">
    <source>
        <dbReference type="ARBA" id="ARBA00022882"/>
    </source>
</evidence>
<proteinExistence type="predicted"/>
<evidence type="ECO:0000256" key="4">
    <source>
        <dbReference type="ARBA" id="ARBA00023180"/>
    </source>
</evidence>
<dbReference type="InterPro" id="IPR050599">
    <property type="entry name" value="VDCC_alpha-1_subunit"/>
</dbReference>
<dbReference type="Proteomes" id="UP001153148">
    <property type="component" value="Unassembled WGS sequence"/>
</dbReference>
<sequence length="76" mass="9255">EFAKEREKVENRQTFLKLRRQQQLERELNGYVEWICKAEEVILAEERTTEEEKMHIIEGTIFTQTLELRFVHCNES</sequence>
<dbReference type="Gene3D" id="6.10.250.2500">
    <property type="match status" value="1"/>
</dbReference>
<dbReference type="PANTHER" id="PTHR45628:SF7">
    <property type="entry name" value="VOLTAGE-DEPENDENT CALCIUM CHANNEL TYPE A SUBUNIT ALPHA-1"/>
    <property type="match status" value="1"/>
</dbReference>
<keyword evidence="3" id="KW-0406">Ion transport</keyword>
<keyword evidence="5" id="KW-0407">Ion channel</keyword>
<comment type="caution">
    <text evidence="6">The sequence shown here is derived from an EMBL/GenBank/DDBJ whole genome shotgun (WGS) entry which is preliminary data.</text>
</comment>
<organism evidence="6 7">
    <name type="scientific">Timema podura</name>
    <name type="common">Walking stick</name>
    <dbReference type="NCBI Taxonomy" id="61482"/>
    <lineage>
        <taxon>Eukaryota</taxon>
        <taxon>Metazoa</taxon>
        <taxon>Ecdysozoa</taxon>
        <taxon>Arthropoda</taxon>
        <taxon>Hexapoda</taxon>
        <taxon>Insecta</taxon>
        <taxon>Pterygota</taxon>
        <taxon>Neoptera</taxon>
        <taxon>Polyneoptera</taxon>
        <taxon>Phasmatodea</taxon>
        <taxon>Timematodea</taxon>
        <taxon>Timematoidea</taxon>
        <taxon>Timematidae</taxon>
        <taxon>Timema</taxon>
    </lineage>
</organism>
<reference evidence="6" key="1">
    <citation type="submission" date="2021-03" db="EMBL/GenBank/DDBJ databases">
        <authorList>
            <person name="Tran Van P."/>
        </authorList>
    </citation>
    <scope>NUCLEOTIDE SEQUENCE</scope>
</reference>
<keyword evidence="4" id="KW-0325">Glycoprotein</keyword>
<keyword evidence="7" id="KW-1185">Reference proteome</keyword>
<protein>
    <submittedName>
        <fullName evidence="6">Uncharacterized protein</fullName>
    </submittedName>
</protein>